<keyword evidence="3" id="KW-1185">Reference proteome</keyword>
<evidence type="ECO:0000256" key="1">
    <source>
        <dbReference type="SAM" id="MobiDB-lite"/>
    </source>
</evidence>
<sequence length="30" mass="3461">MACYEPQLSRRDEQRGIKSAVPGSMHMPER</sequence>
<organism evidence="2 3">
    <name type="scientific">Gallionella capsiferriformans (strain ES-2)</name>
    <name type="common">Gallionella ferruginea capsiferriformans (strain ES-2)</name>
    <dbReference type="NCBI Taxonomy" id="395494"/>
    <lineage>
        <taxon>Bacteria</taxon>
        <taxon>Pseudomonadati</taxon>
        <taxon>Pseudomonadota</taxon>
        <taxon>Betaproteobacteria</taxon>
        <taxon>Nitrosomonadales</taxon>
        <taxon>Gallionellaceae</taxon>
        <taxon>Gallionella</taxon>
    </lineage>
</organism>
<protein>
    <submittedName>
        <fullName evidence="2">Uncharacterized protein</fullName>
    </submittedName>
</protein>
<dbReference type="EMBL" id="CP002159">
    <property type="protein sequence ID" value="ADL54730.1"/>
    <property type="molecule type" value="Genomic_DNA"/>
</dbReference>
<dbReference type="KEGG" id="gca:Galf_0690"/>
<gene>
    <name evidence="2" type="ordered locus">Galf_0690</name>
</gene>
<dbReference type="AlphaFoldDB" id="D9SD41"/>
<name>D9SD41_GALCS</name>
<dbReference type="Proteomes" id="UP000001235">
    <property type="component" value="Chromosome"/>
</dbReference>
<feature type="region of interest" description="Disordered" evidence="1">
    <location>
        <begin position="1"/>
        <end position="30"/>
    </location>
</feature>
<dbReference type="HOGENOM" id="CLU_3403732_0_0_4"/>
<evidence type="ECO:0000313" key="3">
    <source>
        <dbReference type="Proteomes" id="UP000001235"/>
    </source>
</evidence>
<proteinExistence type="predicted"/>
<reference evidence="2 3" key="1">
    <citation type="submission" date="2010-08" db="EMBL/GenBank/DDBJ databases">
        <title>Complete sequence of Gallionella capsiferriformans ES-2.</title>
        <authorList>
            <consortium name="US DOE Joint Genome Institute"/>
            <person name="Lucas S."/>
            <person name="Copeland A."/>
            <person name="Lapidus A."/>
            <person name="Cheng J.-F."/>
            <person name="Bruce D."/>
            <person name="Goodwin L."/>
            <person name="Pitluck S."/>
            <person name="Chertkov O."/>
            <person name="Davenport K.W."/>
            <person name="Detter J.C."/>
            <person name="Han C."/>
            <person name="Tapia R."/>
            <person name="Land M."/>
            <person name="Hauser L."/>
            <person name="Chang Y.-J."/>
            <person name="Jeffries C."/>
            <person name="Kyrpides N."/>
            <person name="Ivanova N."/>
            <person name="Mikhailova N."/>
            <person name="Shelobolina E.S."/>
            <person name="Picardal F."/>
            <person name="Roden E."/>
            <person name="Emerson D."/>
            <person name="Woyke T."/>
        </authorList>
    </citation>
    <scope>NUCLEOTIDE SEQUENCE [LARGE SCALE GENOMIC DNA]</scope>
    <source>
        <strain evidence="2 3">ES-2</strain>
    </source>
</reference>
<accession>D9SD41</accession>
<evidence type="ECO:0000313" key="2">
    <source>
        <dbReference type="EMBL" id="ADL54730.1"/>
    </source>
</evidence>